<protein>
    <recommendedName>
        <fullName evidence="4">DUF4345 domain-containing protein</fullName>
    </recommendedName>
</protein>
<keyword evidence="1" id="KW-0472">Membrane</keyword>
<keyword evidence="1" id="KW-0812">Transmembrane</keyword>
<accession>A0ABP7IBX4</accession>
<reference evidence="3" key="1">
    <citation type="journal article" date="2019" name="Int. J. Syst. Evol. Microbiol.">
        <title>The Global Catalogue of Microorganisms (GCM) 10K type strain sequencing project: providing services to taxonomists for standard genome sequencing and annotation.</title>
        <authorList>
            <consortium name="The Broad Institute Genomics Platform"/>
            <consortium name="The Broad Institute Genome Sequencing Center for Infectious Disease"/>
            <person name="Wu L."/>
            <person name="Ma J."/>
        </authorList>
    </citation>
    <scope>NUCLEOTIDE SEQUENCE [LARGE SCALE GENOMIC DNA]</scope>
    <source>
        <strain evidence="3">JCM 16908</strain>
    </source>
</reference>
<gene>
    <name evidence="2" type="ORF">GCM10022226_39300</name>
</gene>
<keyword evidence="1" id="KW-1133">Transmembrane helix</keyword>
<feature type="transmembrane region" description="Helical" evidence="1">
    <location>
        <begin position="132"/>
        <end position="150"/>
    </location>
</feature>
<dbReference type="EMBL" id="BAAAZR010000008">
    <property type="protein sequence ID" value="GAA3814570.1"/>
    <property type="molecule type" value="Genomic_DNA"/>
</dbReference>
<evidence type="ECO:0000313" key="3">
    <source>
        <dbReference type="Proteomes" id="UP001500888"/>
    </source>
</evidence>
<sequence>MTTTVRAPQAWTPLGRAAAAGTLAGASPRPAWTGAILLTCAGAGQVVISGVEVISYVVGRSGRIDISAYSEVINSGSGPPMTAFTVMFMGGALGGILAMMIALWRSGAVPRVACALMVAFQIVDLAGPPFPYTLIALAVFCWMALSIARARPVAATP</sequence>
<keyword evidence="3" id="KW-1185">Reference proteome</keyword>
<comment type="caution">
    <text evidence="2">The sequence shown here is derived from an EMBL/GenBank/DDBJ whole genome shotgun (WGS) entry which is preliminary data.</text>
</comment>
<evidence type="ECO:0000256" key="1">
    <source>
        <dbReference type="SAM" id="Phobius"/>
    </source>
</evidence>
<feature type="transmembrane region" description="Helical" evidence="1">
    <location>
        <begin position="81"/>
        <end position="101"/>
    </location>
</feature>
<evidence type="ECO:0008006" key="4">
    <source>
        <dbReference type="Google" id="ProtNLM"/>
    </source>
</evidence>
<name>A0ABP7IBX4_9ACTN</name>
<dbReference type="Proteomes" id="UP001500888">
    <property type="component" value="Unassembled WGS sequence"/>
</dbReference>
<dbReference type="RefSeq" id="WP_344941748.1">
    <property type="nucleotide sequence ID" value="NZ_BAAAZR010000008.1"/>
</dbReference>
<proteinExistence type="predicted"/>
<organism evidence="2 3">
    <name type="scientific">Sphaerisporangium flaviroseum</name>
    <dbReference type="NCBI Taxonomy" id="509199"/>
    <lineage>
        <taxon>Bacteria</taxon>
        <taxon>Bacillati</taxon>
        <taxon>Actinomycetota</taxon>
        <taxon>Actinomycetes</taxon>
        <taxon>Streptosporangiales</taxon>
        <taxon>Streptosporangiaceae</taxon>
        <taxon>Sphaerisporangium</taxon>
    </lineage>
</organism>
<evidence type="ECO:0000313" key="2">
    <source>
        <dbReference type="EMBL" id="GAA3814570.1"/>
    </source>
</evidence>